<evidence type="ECO:0000256" key="4">
    <source>
        <dbReference type="ARBA" id="ARBA00022516"/>
    </source>
</evidence>
<dbReference type="GO" id="GO:0009317">
    <property type="term" value="C:acetyl-CoA carboxylase complex"/>
    <property type="evidence" value="ECO:0007669"/>
    <property type="project" value="InterPro"/>
</dbReference>
<dbReference type="InterPro" id="IPR001249">
    <property type="entry name" value="AcCoA_biotinCC"/>
</dbReference>
<dbReference type="EMBL" id="JACZHT010000001">
    <property type="protein sequence ID" value="MBE1236070.1"/>
    <property type="molecule type" value="Genomic_DNA"/>
</dbReference>
<reference evidence="11" key="1">
    <citation type="submission" date="2020-10" db="EMBL/GenBank/DDBJ databases">
        <title>Genome sequence of the unusual species of purple photosynthetic bacteria, Phaeovibrio sulfidiphilus DSM 23193, type strain.</title>
        <authorList>
            <person name="Kyndt J.A."/>
            <person name="Meyer T.E."/>
        </authorList>
    </citation>
    <scope>NUCLEOTIDE SEQUENCE</scope>
    <source>
        <strain evidence="11">DSM 23193</strain>
    </source>
</reference>
<comment type="caution">
    <text evidence="11">The sequence shown here is derived from an EMBL/GenBank/DDBJ whole genome shotgun (WGS) entry which is preliminary data.</text>
</comment>
<keyword evidence="12" id="KW-1185">Reference proteome</keyword>
<dbReference type="AlphaFoldDB" id="A0A8J6YKB3"/>
<dbReference type="GO" id="GO:0006633">
    <property type="term" value="P:fatty acid biosynthetic process"/>
    <property type="evidence" value="ECO:0007669"/>
    <property type="project" value="UniProtKB-UniPathway"/>
</dbReference>
<dbReference type="InterPro" id="IPR050709">
    <property type="entry name" value="Biotin_Carboxyl_Carrier/Decarb"/>
</dbReference>
<dbReference type="PROSITE" id="PS50968">
    <property type="entry name" value="BIOTINYL_LIPOYL"/>
    <property type="match status" value="1"/>
</dbReference>
<evidence type="ECO:0000256" key="9">
    <source>
        <dbReference type="RuleBase" id="RU364072"/>
    </source>
</evidence>
<protein>
    <recommendedName>
        <fullName evidence="3 9">Biotin carboxyl carrier protein of acetyl-CoA carboxylase</fullName>
    </recommendedName>
</protein>
<evidence type="ECO:0000259" key="10">
    <source>
        <dbReference type="PROSITE" id="PS50968"/>
    </source>
</evidence>
<dbReference type="Proteomes" id="UP000631034">
    <property type="component" value="Unassembled WGS sequence"/>
</dbReference>
<comment type="function">
    <text evidence="1 9">This protein is a component of the acetyl coenzyme A carboxylase complex; first, biotin carboxylase catalyzes the carboxylation of the carrier protein and then the transcarboxylase transfers the carboxyl group to form malonyl-CoA.</text>
</comment>
<feature type="domain" description="Lipoyl-binding" evidence="10">
    <location>
        <begin position="75"/>
        <end position="151"/>
    </location>
</feature>
<dbReference type="PROSITE" id="PS00188">
    <property type="entry name" value="BIOTIN"/>
    <property type="match status" value="1"/>
</dbReference>
<dbReference type="CDD" id="cd06850">
    <property type="entry name" value="biotinyl_domain"/>
    <property type="match status" value="1"/>
</dbReference>
<accession>A0A8J6YKB3</accession>
<evidence type="ECO:0000256" key="2">
    <source>
        <dbReference type="ARBA" id="ARBA00005194"/>
    </source>
</evidence>
<dbReference type="UniPathway" id="UPA00094"/>
<keyword evidence="7 9" id="KW-0275">Fatty acid biosynthesis</keyword>
<dbReference type="SUPFAM" id="SSF51230">
    <property type="entry name" value="Single hybrid motif"/>
    <property type="match status" value="1"/>
</dbReference>
<evidence type="ECO:0000256" key="6">
    <source>
        <dbReference type="ARBA" id="ARBA00023098"/>
    </source>
</evidence>
<evidence type="ECO:0000256" key="7">
    <source>
        <dbReference type="ARBA" id="ARBA00023160"/>
    </source>
</evidence>
<dbReference type="Gene3D" id="2.40.50.100">
    <property type="match status" value="1"/>
</dbReference>
<keyword evidence="6 9" id="KW-0443">Lipid metabolism</keyword>
<name>A0A8J6YKB3_9PROT</name>
<dbReference type="NCBIfam" id="TIGR00531">
    <property type="entry name" value="BCCP"/>
    <property type="match status" value="1"/>
</dbReference>
<dbReference type="RefSeq" id="WP_192532957.1">
    <property type="nucleotide sequence ID" value="NZ_JACZHT010000001.1"/>
</dbReference>
<dbReference type="InterPro" id="IPR001882">
    <property type="entry name" value="Biotin_BS"/>
</dbReference>
<dbReference type="PANTHER" id="PTHR45266:SF3">
    <property type="entry name" value="OXALOACETATE DECARBOXYLASE ALPHA CHAIN"/>
    <property type="match status" value="1"/>
</dbReference>
<evidence type="ECO:0000256" key="5">
    <source>
        <dbReference type="ARBA" id="ARBA00022832"/>
    </source>
</evidence>
<sequence length="151" mass="15441">MSNPAIDSEAIRTLANLLVETGLTEIEYDNGKVRLRVAKTAPAVQATAPVAVPVAAAAAAPAPQAAAAGDPGDHPGAVKAPMVGVIYHAPEPGAPPFIRTGDRVTEGQTLCLIEAMKTFNPVRATRSGTVAAILVDDATPVEFGEPLVIIE</sequence>
<keyword evidence="8 9" id="KW-0092">Biotin</keyword>
<dbReference type="PRINTS" id="PR01071">
    <property type="entry name" value="ACOABIOTINCC"/>
</dbReference>
<organism evidence="11 12">
    <name type="scientific">Phaeovibrio sulfidiphilus</name>
    <dbReference type="NCBI Taxonomy" id="1220600"/>
    <lineage>
        <taxon>Bacteria</taxon>
        <taxon>Pseudomonadati</taxon>
        <taxon>Pseudomonadota</taxon>
        <taxon>Alphaproteobacteria</taxon>
        <taxon>Rhodospirillales</taxon>
        <taxon>Rhodospirillaceae</taxon>
        <taxon>Phaeovibrio</taxon>
    </lineage>
</organism>
<evidence type="ECO:0000256" key="3">
    <source>
        <dbReference type="ARBA" id="ARBA00017562"/>
    </source>
</evidence>
<gene>
    <name evidence="11" type="primary">accB</name>
    <name evidence="11" type="ORF">IHV25_00145</name>
</gene>
<evidence type="ECO:0000313" key="12">
    <source>
        <dbReference type="Proteomes" id="UP000631034"/>
    </source>
</evidence>
<keyword evidence="4 9" id="KW-0444">Lipid biosynthesis</keyword>
<evidence type="ECO:0000256" key="8">
    <source>
        <dbReference type="ARBA" id="ARBA00023267"/>
    </source>
</evidence>
<comment type="pathway">
    <text evidence="2 9">Lipid metabolism; fatty acid biosynthesis.</text>
</comment>
<evidence type="ECO:0000313" key="11">
    <source>
        <dbReference type="EMBL" id="MBE1236070.1"/>
    </source>
</evidence>
<dbReference type="PANTHER" id="PTHR45266">
    <property type="entry name" value="OXALOACETATE DECARBOXYLASE ALPHA CHAIN"/>
    <property type="match status" value="1"/>
</dbReference>
<evidence type="ECO:0000256" key="1">
    <source>
        <dbReference type="ARBA" id="ARBA00003761"/>
    </source>
</evidence>
<dbReference type="InterPro" id="IPR011053">
    <property type="entry name" value="Single_hybrid_motif"/>
</dbReference>
<dbReference type="Pfam" id="PF00364">
    <property type="entry name" value="Biotin_lipoyl"/>
    <property type="match status" value="1"/>
</dbReference>
<dbReference type="InterPro" id="IPR000089">
    <property type="entry name" value="Biotin_lipoyl"/>
</dbReference>
<keyword evidence="5 9" id="KW-0276">Fatty acid metabolism</keyword>
<dbReference type="GO" id="GO:0003989">
    <property type="term" value="F:acetyl-CoA carboxylase activity"/>
    <property type="evidence" value="ECO:0007669"/>
    <property type="project" value="InterPro"/>
</dbReference>
<proteinExistence type="predicted"/>